<dbReference type="Gene3D" id="1.10.246.90">
    <property type="entry name" value="Nop domain"/>
    <property type="match status" value="1"/>
</dbReference>
<feature type="compositionally biased region" description="Acidic residues" evidence="9">
    <location>
        <begin position="13"/>
        <end position="25"/>
    </location>
</feature>
<evidence type="ECO:0000256" key="7">
    <source>
        <dbReference type="ARBA" id="ARBA00023242"/>
    </source>
</evidence>
<feature type="compositionally biased region" description="Basic and acidic residues" evidence="9">
    <location>
        <begin position="26"/>
        <end position="39"/>
    </location>
</feature>
<dbReference type="GeneID" id="13886696"/>
<evidence type="ECO:0000256" key="8">
    <source>
        <dbReference type="ARBA" id="ARBA00023274"/>
    </source>
</evidence>
<dbReference type="SMART" id="SM00931">
    <property type="entry name" value="NOSIC"/>
    <property type="match status" value="1"/>
</dbReference>
<keyword evidence="4" id="KW-0747">Spliceosome</keyword>
<keyword evidence="5" id="KW-0694">RNA-binding</keyword>
<gene>
    <name evidence="11" type="primary">KAFR0K01530</name>
    <name evidence="11" type="ORF">KAFR_0K01530</name>
</gene>
<evidence type="ECO:0000259" key="10">
    <source>
        <dbReference type="PROSITE" id="PS51358"/>
    </source>
</evidence>
<name>H2B1K7_KAZAF</name>
<dbReference type="GO" id="GO:0005687">
    <property type="term" value="C:U4 snRNP"/>
    <property type="evidence" value="ECO:0007669"/>
    <property type="project" value="TreeGrafter"/>
</dbReference>
<reference evidence="11 12" key="1">
    <citation type="journal article" date="2011" name="Proc. Natl. Acad. Sci. U.S.A.">
        <title>Evolutionary erosion of yeast sex chromosomes by mating-type switching accidents.</title>
        <authorList>
            <person name="Gordon J.L."/>
            <person name="Armisen D."/>
            <person name="Proux-Wera E."/>
            <person name="Oheigeartaigh S.S."/>
            <person name="Byrne K.P."/>
            <person name="Wolfe K.H."/>
        </authorList>
    </citation>
    <scope>NUCLEOTIDE SEQUENCE [LARGE SCALE GENOMIC DNA]</scope>
    <source>
        <strain evidence="12">ATCC 22294 / BCRC 22015 / CBS 2517 / CECT 1963 / NBRC 1671 / NRRL Y-8276</strain>
    </source>
</reference>
<dbReference type="GO" id="GO:0046540">
    <property type="term" value="C:U4/U6 x U5 tri-snRNP complex"/>
    <property type="evidence" value="ECO:0007669"/>
    <property type="project" value="EnsemblFungi"/>
</dbReference>
<evidence type="ECO:0000256" key="2">
    <source>
        <dbReference type="ARBA" id="ARBA00005572"/>
    </source>
</evidence>
<feature type="region of interest" description="Disordered" evidence="9">
    <location>
        <begin position="433"/>
        <end position="456"/>
    </location>
</feature>
<dbReference type="HOGENOM" id="CLU_026337_3_0_1"/>
<dbReference type="KEGG" id="kaf:KAFR_0K01530"/>
<dbReference type="Pfam" id="PF09785">
    <property type="entry name" value="Prp31_C"/>
    <property type="match status" value="1"/>
</dbReference>
<dbReference type="STRING" id="1071382.H2B1K7"/>
<dbReference type="AlphaFoldDB" id="H2B1K7"/>
<evidence type="ECO:0000256" key="5">
    <source>
        <dbReference type="ARBA" id="ARBA00022884"/>
    </source>
</evidence>
<dbReference type="EMBL" id="HE650831">
    <property type="protein sequence ID" value="CCF60507.1"/>
    <property type="molecule type" value="Genomic_DNA"/>
</dbReference>
<evidence type="ECO:0000313" key="12">
    <source>
        <dbReference type="Proteomes" id="UP000005220"/>
    </source>
</evidence>
<feature type="compositionally biased region" description="Basic and acidic residues" evidence="9">
    <location>
        <begin position="488"/>
        <end position="500"/>
    </location>
</feature>
<evidence type="ECO:0000313" key="11">
    <source>
        <dbReference type="EMBL" id="CCF60507.1"/>
    </source>
</evidence>
<sequence>MSDEEDFLKDLEEDLEDFSANEEENFEQKEGSLSEANKEEVVKHMDGKAVEDDLTILKKSAGANEPFMLARADLVTIDPSSISNIYQLSSRISHILLQHNSKFTMLLPYLNQISLNLRTETANLHEYLKLSYSARFSELESLIATATQYSNVIYVLETSEKDTEGSLVTSLEQVAQLSKEQILVLMMSMKTSFNESTPLPLEIKQRLLRAREMIITLDELRHTIASYISSKVYHIAPNLCALLGSEITALLVSHAGDILQLSQVPNCNLASIGKKKHLSHELHTTASGVRQEGYIYNSELVQETPVGSRKQMLRMLCAKVALAARVDAGLNQSNPDDSLGRQWRDELLTKVKKINEAPNVSDTKALPIPEDKPKKKRAGRKFRKYKQQFQLSHLRQLQNRMEFGKQETSIMDAFGEEVGLGMTNTSMQTVSGIVGGSGRNVNNSAKMSKSMKQRIKDTDKQAKEYLISLNEFSNGTGSTGHSRPSKIQKQDPNPDHDWFSHHLPPS</sequence>
<dbReference type="RefSeq" id="XP_003959642.1">
    <property type="nucleotide sequence ID" value="XM_003959593.1"/>
</dbReference>
<dbReference type="InterPro" id="IPR027105">
    <property type="entry name" value="Prp31"/>
</dbReference>
<dbReference type="InterPro" id="IPR036070">
    <property type="entry name" value="Nop_dom_sf"/>
</dbReference>
<dbReference type="SUPFAM" id="SSF89124">
    <property type="entry name" value="Nop domain"/>
    <property type="match status" value="1"/>
</dbReference>
<dbReference type="Proteomes" id="UP000005220">
    <property type="component" value="Chromosome 11"/>
</dbReference>
<evidence type="ECO:0000256" key="3">
    <source>
        <dbReference type="ARBA" id="ARBA00022664"/>
    </source>
</evidence>
<keyword evidence="6" id="KW-0508">mRNA splicing</keyword>
<dbReference type="PANTHER" id="PTHR13904">
    <property type="entry name" value="PRE-MRNA SPLICING FACTOR PRP31"/>
    <property type="match status" value="1"/>
</dbReference>
<dbReference type="InterPro" id="IPR019175">
    <property type="entry name" value="Prp31_C"/>
</dbReference>
<dbReference type="FunCoup" id="H2B1K7">
    <property type="interactions" value="1310"/>
</dbReference>
<dbReference type="Pfam" id="PF01798">
    <property type="entry name" value="Nop"/>
    <property type="match status" value="1"/>
</dbReference>
<dbReference type="GO" id="GO:0071011">
    <property type="term" value="C:precatalytic spliceosome"/>
    <property type="evidence" value="ECO:0007669"/>
    <property type="project" value="TreeGrafter"/>
</dbReference>
<feature type="compositionally biased region" description="Polar residues" evidence="9">
    <location>
        <begin position="470"/>
        <end position="487"/>
    </location>
</feature>
<dbReference type="InterPro" id="IPR002687">
    <property type="entry name" value="Nop_dom"/>
</dbReference>
<dbReference type="InterPro" id="IPR012976">
    <property type="entry name" value="NOSIC"/>
</dbReference>
<dbReference type="PANTHER" id="PTHR13904:SF0">
    <property type="entry name" value="U4_U6 SMALL NUCLEAR RIBONUCLEOPROTEIN PRP31"/>
    <property type="match status" value="1"/>
</dbReference>
<feature type="region of interest" description="Disordered" evidence="9">
    <location>
        <begin position="13"/>
        <end position="39"/>
    </location>
</feature>
<dbReference type="eggNOG" id="KOG2574">
    <property type="taxonomic scope" value="Eukaryota"/>
</dbReference>
<dbReference type="Gene3D" id="1.10.287.4070">
    <property type="match status" value="1"/>
</dbReference>
<dbReference type="OrthoDB" id="4771285at2759"/>
<evidence type="ECO:0000256" key="9">
    <source>
        <dbReference type="SAM" id="MobiDB-lite"/>
    </source>
</evidence>
<organism evidence="11 12">
    <name type="scientific">Kazachstania africana (strain ATCC 22294 / BCRC 22015 / CBS 2517 / CECT 1963 / NBRC 1671 / NRRL Y-8276)</name>
    <name type="common">Yeast</name>
    <name type="synonym">Kluyveromyces africanus</name>
    <dbReference type="NCBI Taxonomy" id="1071382"/>
    <lineage>
        <taxon>Eukaryota</taxon>
        <taxon>Fungi</taxon>
        <taxon>Dikarya</taxon>
        <taxon>Ascomycota</taxon>
        <taxon>Saccharomycotina</taxon>
        <taxon>Saccharomycetes</taxon>
        <taxon>Saccharomycetales</taxon>
        <taxon>Saccharomycetaceae</taxon>
        <taxon>Kazachstania</taxon>
    </lineage>
</organism>
<evidence type="ECO:0000256" key="6">
    <source>
        <dbReference type="ARBA" id="ARBA00023187"/>
    </source>
</evidence>
<protein>
    <recommendedName>
        <fullName evidence="10">Nop domain-containing protein</fullName>
    </recommendedName>
</protein>
<keyword evidence="7" id="KW-0539">Nucleus</keyword>
<keyword evidence="8" id="KW-0687">Ribonucleoprotein</keyword>
<feature type="region of interest" description="Disordered" evidence="9">
    <location>
        <begin position="470"/>
        <end position="506"/>
    </location>
</feature>
<dbReference type="GO" id="GO:0003723">
    <property type="term" value="F:RNA binding"/>
    <property type="evidence" value="ECO:0007669"/>
    <property type="project" value="UniProtKB-KW"/>
</dbReference>
<comment type="subcellular location">
    <subcellularLocation>
        <location evidence="1">Nucleus</location>
    </subcellularLocation>
</comment>
<proteinExistence type="inferred from homology"/>
<dbReference type="InParanoid" id="H2B1K7"/>
<feature type="region of interest" description="Disordered" evidence="9">
    <location>
        <begin position="361"/>
        <end position="380"/>
    </location>
</feature>
<accession>H2B1K7</accession>
<keyword evidence="12" id="KW-1185">Reference proteome</keyword>
<dbReference type="GO" id="GO:0000244">
    <property type="term" value="P:spliceosomal tri-snRNP complex assembly"/>
    <property type="evidence" value="ECO:0007669"/>
    <property type="project" value="InterPro"/>
</dbReference>
<comment type="similarity">
    <text evidence="2">Belongs to the PRP31 family.</text>
</comment>
<keyword evidence="3" id="KW-0507">mRNA processing</keyword>
<evidence type="ECO:0000256" key="4">
    <source>
        <dbReference type="ARBA" id="ARBA00022728"/>
    </source>
</evidence>
<evidence type="ECO:0000256" key="1">
    <source>
        <dbReference type="ARBA" id="ARBA00004123"/>
    </source>
</evidence>
<feature type="domain" description="Nop" evidence="10">
    <location>
        <begin position="235"/>
        <end position="356"/>
    </location>
</feature>
<dbReference type="InterPro" id="IPR042239">
    <property type="entry name" value="Nop_C"/>
</dbReference>
<dbReference type="PROSITE" id="PS51358">
    <property type="entry name" value="NOP"/>
    <property type="match status" value="1"/>
</dbReference>